<gene>
    <name evidence="8" type="ORF">CDV56_107558</name>
</gene>
<dbReference type="AlphaFoldDB" id="A0A397GW05"/>
<dbReference type="PANTHER" id="PTHR33337">
    <property type="entry name" value="GFA DOMAIN-CONTAINING PROTEIN"/>
    <property type="match status" value="1"/>
</dbReference>
<dbReference type="Proteomes" id="UP000215305">
    <property type="component" value="Unassembled WGS sequence"/>
</dbReference>
<keyword evidence="9" id="KW-1185">Reference proteome</keyword>
<sequence>MRLPTAAILATVLAFTQAAPVEPTATVEQTVDVEQAMPGQSPNPSTSEASPLVSDCQQITRNIANGGRWEVEDFGGQHQLVQYGTCAFGVTGDKSINGFYVGNSDIIDLINDSISRYQWHGKVGSKGVMGCHSLLGAMSGARVTWGLYHNLPQDQFHVVKGTAKEHHETHESGMHLTLRFCGTCGCPLYKTADRQEVEGGVIILAGTLDDPRALDDAKPEAEFFVKDRASWWPALADAKQLPEFT</sequence>
<dbReference type="SUPFAM" id="SSF51316">
    <property type="entry name" value="Mss4-like"/>
    <property type="match status" value="1"/>
</dbReference>
<dbReference type="InterPro" id="IPR006913">
    <property type="entry name" value="CENP-V/GFA"/>
</dbReference>
<reference evidence="8" key="1">
    <citation type="submission" date="2018-08" db="EMBL/GenBank/DDBJ databases">
        <title>Draft genome sequence of azole-resistant Aspergillus thermomutatus (Neosartorya pseudofischeri) strain HMR AF 39, isolated from a human nasal aspirate.</title>
        <authorList>
            <person name="Parent-Michaud M."/>
            <person name="Dufresne P.J."/>
            <person name="Fournier E."/>
            <person name="Martineau C."/>
            <person name="Moreira S."/>
            <person name="Perkins V."/>
            <person name="De Repentigny L."/>
            <person name="Dufresne S.F."/>
        </authorList>
    </citation>
    <scope>NUCLEOTIDE SEQUENCE [LARGE SCALE GENOMIC DNA]</scope>
    <source>
        <strain evidence="8">HMR AF 39</strain>
    </source>
</reference>
<dbReference type="OrthoDB" id="9985472at2759"/>
<keyword evidence="2" id="KW-0479">Metal-binding</keyword>
<comment type="caution">
    <text evidence="8">The sequence shown here is derived from an EMBL/GenBank/DDBJ whole genome shotgun (WGS) entry which is preliminary data.</text>
</comment>
<dbReference type="RefSeq" id="XP_026613760.1">
    <property type="nucleotide sequence ID" value="XM_026761177.1"/>
</dbReference>
<protein>
    <recommendedName>
        <fullName evidence="10">CENP-V/GFA domain-containing protein</fullName>
    </recommendedName>
</protein>
<evidence type="ECO:0000256" key="2">
    <source>
        <dbReference type="ARBA" id="ARBA00022723"/>
    </source>
</evidence>
<evidence type="ECO:0000313" key="8">
    <source>
        <dbReference type="EMBL" id="RHZ53848.1"/>
    </source>
</evidence>
<evidence type="ECO:0000256" key="4">
    <source>
        <dbReference type="ARBA" id="ARBA00023239"/>
    </source>
</evidence>
<dbReference type="InterPro" id="IPR029226">
    <property type="entry name" value="Ecp2-like"/>
</dbReference>
<evidence type="ECO:0000259" key="7">
    <source>
        <dbReference type="Pfam" id="PF14856"/>
    </source>
</evidence>
<dbReference type="PANTHER" id="PTHR33337:SF30">
    <property type="entry name" value="DUF636 DOMAIN PROTEIN (AFU_ORTHOLOGUE AFUA_1G03180)"/>
    <property type="match status" value="1"/>
</dbReference>
<proteinExistence type="inferred from homology"/>
<dbReference type="EMBL" id="NKHU02000119">
    <property type="protein sequence ID" value="RHZ53848.1"/>
    <property type="molecule type" value="Genomic_DNA"/>
</dbReference>
<feature type="domain" description="Ecp2 effector protein-like" evidence="7">
    <location>
        <begin position="44"/>
        <end position="131"/>
    </location>
</feature>
<evidence type="ECO:0000256" key="1">
    <source>
        <dbReference type="ARBA" id="ARBA00005495"/>
    </source>
</evidence>
<feature type="signal peptide" evidence="5">
    <location>
        <begin position="1"/>
        <end position="18"/>
    </location>
</feature>
<keyword evidence="5" id="KW-0732">Signal</keyword>
<dbReference type="Gene3D" id="3.90.1590.10">
    <property type="entry name" value="glutathione-dependent formaldehyde- activating enzyme (gfa)"/>
    <property type="match status" value="1"/>
</dbReference>
<name>A0A397GW05_ASPTH</name>
<dbReference type="GO" id="GO:0046872">
    <property type="term" value="F:metal ion binding"/>
    <property type="evidence" value="ECO:0007669"/>
    <property type="project" value="UniProtKB-KW"/>
</dbReference>
<evidence type="ECO:0000259" key="6">
    <source>
        <dbReference type="Pfam" id="PF04828"/>
    </source>
</evidence>
<dbReference type="Pfam" id="PF14856">
    <property type="entry name" value="Hce2"/>
    <property type="match status" value="1"/>
</dbReference>
<evidence type="ECO:0000256" key="3">
    <source>
        <dbReference type="ARBA" id="ARBA00022833"/>
    </source>
</evidence>
<dbReference type="GO" id="GO:0016846">
    <property type="term" value="F:carbon-sulfur lyase activity"/>
    <property type="evidence" value="ECO:0007669"/>
    <property type="project" value="InterPro"/>
</dbReference>
<comment type="similarity">
    <text evidence="1">Belongs to the Gfa family.</text>
</comment>
<keyword evidence="3" id="KW-0862">Zinc</keyword>
<dbReference type="STRING" id="41047.A0A397GW05"/>
<evidence type="ECO:0000256" key="5">
    <source>
        <dbReference type="SAM" id="SignalP"/>
    </source>
</evidence>
<organism evidence="8 9">
    <name type="scientific">Aspergillus thermomutatus</name>
    <name type="common">Neosartorya pseudofischeri</name>
    <dbReference type="NCBI Taxonomy" id="41047"/>
    <lineage>
        <taxon>Eukaryota</taxon>
        <taxon>Fungi</taxon>
        <taxon>Dikarya</taxon>
        <taxon>Ascomycota</taxon>
        <taxon>Pezizomycotina</taxon>
        <taxon>Eurotiomycetes</taxon>
        <taxon>Eurotiomycetidae</taxon>
        <taxon>Eurotiales</taxon>
        <taxon>Aspergillaceae</taxon>
        <taxon>Aspergillus</taxon>
        <taxon>Aspergillus subgen. Fumigati</taxon>
    </lineage>
</organism>
<dbReference type="VEuPathDB" id="FungiDB:CDV56_107558"/>
<feature type="domain" description="CENP-V/GFA" evidence="6">
    <location>
        <begin position="148"/>
        <end position="227"/>
    </location>
</feature>
<evidence type="ECO:0008006" key="10">
    <source>
        <dbReference type="Google" id="ProtNLM"/>
    </source>
</evidence>
<feature type="chain" id="PRO_5017420587" description="CENP-V/GFA domain-containing protein" evidence="5">
    <location>
        <begin position="19"/>
        <end position="245"/>
    </location>
</feature>
<keyword evidence="4" id="KW-0456">Lyase</keyword>
<accession>A0A397GW05</accession>
<evidence type="ECO:0000313" key="9">
    <source>
        <dbReference type="Proteomes" id="UP000215305"/>
    </source>
</evidence>
<dbReference type="GeneID" id="38129532"/>
<dbReference type="Pfam" id="PF04828">
    <property type="entry name" value="GFA"/>
    <property type="match status" value="1"/>
</dbReference>
<dbReference type="InterPro" id="IPR011057">
    <property type="entry name" value="Mss4-like_sf"/>
</dbReference>